<dbReference type="Proteomes" id="UP000683507">
    <property type="component" value="Chromosome"/>
</dbReference>
<organism evidence="1 2">
    <name type="scientific">Parvicella tangerina</name>
    <dbReference type="NCBI Taxonomy" id="2829795"/>
    <lineage>
        <taxon>Bacteria</taxon>
        <taxon>Pseudomonadati</taxon>
        <taxon>Bacteroidota</taxon>
        <taxon>Flavobacteriia</taxon>
        <taxon>Flavobacteriales</taxon>
        <taxon>Parvicellaceae</taxon>
        <taxon>Parvicella</taxon>
    </lineage>
</organism>
<reference evidence="1" key="1">
    <citation type="submission" date="2021-04" db="EMBL/GenBank/DDBJ databases">
        <authorList>
            <person name="Rodrigo-Torres L."/>
            <person name="Arahal R. D."/>
            <person name="Lucena T."/>
        </authorList>
    </citation>
    <scope>NUCLEOTIDE SEQUENCE</scope>
    <source>
        <strain evidence="1">AS29M-1</strain>
    </source>
</reference>
<dbReference type="EMBL" id="OU015584">
    <property type="protein sequence ID" value="CAG5081881.1"/>
    <property type="molecule type" value="Genomic_DNA"/>
</dbReference>
<evidence type="ECO:0000313" key="2">
    <source>
        <dbReference type="Proteomes" id="UP000683507"/>
    </source>
</evidence>
<evidence type="ECO:0000313" key="1">
    <source>
        <dbReference type="EMBL" id="CAG5081881.1"/>
    </source>
</evidence>
<dbReference type="RefSeq" id="WP_258541939.1">
    <property type="nucleotide sequence ID" value="NZ_OU015584.1"/>
</dbReference>
<protein>
    <submittedName>
        <fullName evidence="1">Uncharacterized protein</fullName>
    </submittedName>
</protein>
<keyword evidence="2" id="KW-1185">Reference proteome</keyword>
<dbReference type="AlphaFoldDB" id="A0A916JNC5"/>
<dbReference type="KEGG" id="ptan:CRYO30217_01752"/>
<gene>
    <name evidence="1" type="ORF">CRYO30217_01752</name>
</gene>
<sequence>MLTEPLRRLFFFMAFRSKTYTDETLIKALSDATLPPLDFTHKNHIRLVWAIHRRSPQDTFKQASYLIRNYAFNIGESHIYHETLTYAAVKIIVNCMNTSSAQSFEEFIESNNTLLVDFKSLISKHYSQETLDSKIAKTKVVLPDLAPF</sequence>
<name>A0A916JNC5_9FLAO</name>
<accession>A0A916JNC5</accession>
<proteinExistence type="predicted"/>